<evidence type="ECO:0000259" key="1">
    <source>
        <dbReference type="Pfam" id="PF00350"/>
    </source>
</evidence>
<feature type="domain" description="Dynamin N-terminal" evidence="1">
    <location>
        <begin position="46"/>
        <end position="183"/>
    </location>
</feature>
<evidence type="ECO:0000313" key="2">
    <source>
        <dbReference type="EMBL" id="WXB77313.1"/>
    </source>
</evidence>
<organism evidence="2 3">
    <name type="scientific">Janibacter alittae</name>
    <dbReference type="NCBI Taxonomy" id="3115209"/>
    <lineage>
        <taxon>Bacteria</taxon>
        <taxon>Bacillati</taxon>
        <taxon>Actinomycetota</taxon>
        <taxon>Actinomycetes</taxon>
        <taxon>Micrococcales</taxon>
        <taxon>Intrasporangiaceae</taxon>
        <taxon>Janibacter</taxon>
    </lineage>
</organism>
<dbReference type="InterPro" id="IPR045063">
    <property type="entry name" value="Dynamin_N"/>
</dbReference>
<dbReference type="PANTHER" id="PTHR43681:SF1">
    <property type="entry name" value="SARCALUMENIN"/>
    <property type="match status" value="1"/>
</dbReference>
<dbReference type="Pfam" id="PF00350">
    <property type="entry name" value="Dynamin_N"/>
    <property type="match status" value="1"/>
</dbReference>
<reference evidence="2 3" key="1">
    <citation type="submission" date="2024-02" db="EMBL/GenBank/DDBJ databases">
        <title>Janibacter sp. nov., isolated from gut of marine sandworm.</title>
        <authorList>
            <person name="Kim B."/>
            <person name="Jun M.O."/>
            <person name="Shin N.-R."/>
        </authorList>
    </citation>
    <scope>NUCLEOTIDE SEQUENCE [LARGE SCALE GENOMIC DNA]</scope>
    <source>
        <strain evidence="2 3">A1S7</strain>
    </source>
</reference>
<accession>A0ABZ2MK20</accession>
<dbReference type="PANTHER" id="PTHR43681">
    <property type="entry name" value="TRANSMEMBRANE GTPASE FZO"/>
    <property type="match status" value="1"/>
</dbReference>
<sequence>MTWGAQGSQDRARRLLVEAIAAYEGCEADQQVLRAHLTRLDEPLRIALAGKVKAGKSTLINALIGEEVAPTDAGECTMVTTWYRHGPAPRSRLVRADGECLDLPLTRRHGRLQHTLLGLTPQEVARIEVEWPSPMLEQVTLVDTPGIGSLTAEASRHTTDLLSAEATGRPVDAVIYLFKSRHADDLTMLQELRGGAVTDAAHAVATTVGVLSRADEIGGGRLDSLISAKDVATRHAEDPRMRALCSDVLPVAGLLAQGGRTLRQDDFEILAALARMERADREAVLVSVGRFQDADAVGGTLQSRTALVARLGLFGVRLGTVLVRQGISRPGELADELARRSGLGMVERVISTQFAPRAAALTSLGAVSALEHLLRVHPVPEAESLLTQCEAIRVGEYAPQEMRLLADVRQAAVPGLDQRRAAAALRLLGDQGVQPWRRLGLRETASADDVARAARESLAEWRALAGDCLATQSTRRAARVLARVCEELLDCLPVLSPSSGTPAAT</sequence>
<evidence type="ECO:0000313" key="3">
    <source>
        <dbReference type="Proteomes" id="UP001382727"/>
    </source>
</evidence>
<dbReference type="Proteomes" id="UP001382727">
    <property type="component" value="Chromosome"/>
</dbReference>
<dbReference type="InterPro" id="IPR051943">
    <property type="entry name" value="TRAFAC_Dynamin-like_GTPase"/>
</dbReference>
<dbReference type="InterPro" id="IPR027417">
    <property type="entry name" value="P-loop_NTPase"/>
</dbReference>
<dbReference type="EMBL" id="CP144913">
    <property type="protein sequence ID" value="WXB77313.1"/>
    <property type="molecule type" value="Genomic_DNA"/>
</dbReference>
<protein>
    <submittedName>
        <fullName evidence="2">Dynamin family protein</fullName>
    </submittedName>
</protein>
<dbReference type="RefSeq" id="WP_338751083.1">
    <property type="nucleotide sequence ID" value="NZ_CP144913.1"/>
</dbReference>
<proteinExistence type="predicted"/>
<dbReference type="Gene3D" id="3.40.50.300">
    <property type="entry name" value="P-loop containing nucleotide triphosphate hydrolases"/>
    <property type="match status" value="1"/>
</dbReference>
<dbReference type="SUPFAM" id="SSF52540">
    <property type="entry name" value="P-loop containing nucleoside triphosphate hydrolases"/>
    <property type="match status" value="1"/>
</dbReference>
<name>A0ABZ2MK20_9MICO</name>
<keyword evidence="3" id="KW-1185">Reference proteome</keyword>
<gene>
    <name evidence="2" type="ORF">V1351_04415</name>
</gene>